<evidence type="ECO:0000256" key="8">
    <source>
        <dbReference type="SAM" id="SignalP"/>
    </source>
</evidence>
<keyword evidence="5" id="KW-0720">Serine protease</keyword>
<accession>A0AAT9FQ52</accession>
<reference evidence="10" key="1">
    <citation type="submission" date="2024-07" db="EMBL/GenBank/DDBJ databases">
        <title>Complete genome sequence of Verrucomicrobiaceae bacterium NT6N.</title>
        <authorList>
            <person name="Huang C."/>
            <person name="Takami H."/>
            <person name="Hamasaki K."/>
        </authorList>
    </citation>
    <scope>NUCLEOTIDE SEQUENCE</scope>
    <source>
        <strain evidence="10">NT6N</strain>
    </source>
</reference>
<dbReference type="CDD" id="cd07018">
    <property type="entry name" value="S49_SppA_67K_type"/>
    <property type="match status" value="1"/>
</dbReference>
<gene>
    <name evidence="10" type="primary">sppA</name>
    <name evidence="10" type="ORF">NT6N_31520</name>
</gene>
<dbReference type="Gene3D" id="3.90.226.10">
    <property type="entry name" value="2-enoyl-CoA Hydratase, Chain A, domain 1"/>
    <property type="match status" value="3"/>
</dbReference>
<feature type="active site" description="Nucleophile" evidence="7">
    <location>
        <position position="374"/>
    </location>
</feature>
<keyword evidence="4" id="KW-0378">Hydrolase</keyword>
<dbReference type="PIRSF" id="PIRSF001217">
    <property type="entry name" value="Protease_4_SppA"/>
    <property type="match status" value="1"/>
</dbReference>
<evidence type="ECO:0000256" key="7">
    <source>
        <dbReference type="PIRSR" id="PIRSR001217-1"/>
    </source>
</evidence>
<feature type="active site" description="Proton donor/acceptor" evidence="7">
    <location>
        <position position="174"/>
    </location>
</feature>
<dbReference type="Pfam" id="PF01343">
    <property type="entry name" value="Peptidase_S49"/>
    <property type="match status" value="2"/>
</dbReference>
<dbReference type="InterPro" id="IPR029045">
    <property type="entry name" value="ClpP/crotonase-like_dom_sf"/>
</dbReference>
<evidence type="ECO:0000256" key="6">
    <source>
        <dbReference type="ARBA" id="ARBA00023136"/>
    </source>
</evidence>
<keyword evidence="8" id="KW-0732">Signal</keyword>
<dbReference type="InterPro" id="IPR004635">
    <property type="entry name" value="Pept_S49_SppA"/>
</dbReference>
<dbReference type="GO" id="GO:0016020">
    <property type="term" value="C:membrane"/>
    <property type="evidence" value="ECO:0007669"/>
    <property type="project" value="UniProtKB-SubCell"/>
</dbReference>
<feature type="signal peptide" evidence="8">
    <location>
        <begin position="1"/>
        <end position="21"/>
    </location>
</feature>
<evidence type="ECO:0000256" key="2">
    <source>
        <dbReference type="ARBA" id="ARBA00008683"/>
    </source>
</evidence>
<sequence length="601" mass="65036">MADMKHFLVLTLILSLFSAHAADGKSIVAVYDIEGTISESGQAGGGLLGLGGLGGSGSRPLTHFDIVRSLKAAAADENVKGVVLDLGGAGIGMAQLQEMRRCLLAIRDAGKDVWFYTEGLSNGTAIIGSAANHFTLLPEGDVSLIGMYSESMYFKGLLDKVGLQVDVIHIGDFKSAGETFYRTGPSEYAKKQEDILFDSIFNQTIKIIAEGRKMKIEDLRALIDEDLVTPERAKEVGLVDDLQYRTDFITKIRKHYGEDTEFDRSYELPDLNGPEIDGFMDLMKLAFKSGKSQKHRTDFIGVVALDGEINDESIAPVRKEILKLAKEEKCKALVMRVNSPGGSALSSDVLWEATDEFKATGKPFVVSMGAVAASGGYYVSAGASKIFAEEGTITGSIGVVGMKFVLGGAMEKLGINVHSRQRGKNAGLMSTSRAFTPAESEIIRKSMLDVYGTFKKRITDGRGDRLKGDLDSLAGGRVYSGIDALKIGLIDEIGGLNEAIAHAATLAKMENEKVLLTPDPKSGLEGMFSAPEKKDKDDEFIRMSNRQNPAALIEQQLKLHPAIGLLPADQRQQIETLINRIKTYQNHRVLLIGPDIQVPGL</sequence>
<dbReference type="Gene3D" id="6.20.330.10">
    <property type="match status" value="1"/>
</dbReference>
<comment type="subcellular location">
    <subcellularLocation>
        <location evidence="1">Membrane</location>
    </subcellularLocation>
</comment>
<dbReference type="InterPro" id="IPR047272">
    <property type="entry name" value="S49_SppA_C"/>
</dbReference>
<keyword evidence="6" id="KW-0472">Membrane</keyword>
<protein>
    <submittedName>
        <fullName evidence="10">Signal peptide peptidase SppA</fullName>
    </submittedName>
</protein>
<feature type="domain" description="Peptidase S49" evidence="9">
    <location>
        <begin position="106"/>
        <end position="255"/>
    </location>
</feature>
<dbReference type="PANTHER" id="PTHR33209">
    <property type="entry name" value="PROTEASE 4"/>
    <property type="match status" value="1"/>
</dbReference>
<dbReference type="AlphaFoldDB" id="A0AAT9FQ52"/>
<organism evidence="10">
    <name type="scientific">Oceaniferula spumae</name>
    <dbReference type="NCBI Taxonomy" id="2979115"/>
    <lineage>
        <taxon>Bacteria</taxon>
        <taxon>Pseudomonadati</taxon>
        <taxon>Verrucomicrobiota</taxon>
        <taxon>Verrucomicrobiia</taxon>
        <taxon>Verrucomicrobiales</taxon>
        <taxon>Verrucomicrobiaceae</taxon>
        <taxon>Oceaniferula</taxon>
    </lineage>
</organism>
<evidence type="ECO:0000256" key="1">
    <source>
        <dbReference type="ARBA" id="ARBA00004370"/>
    </source>
</evidence>
<evidence type="ECO:0000256" key="5">
    <source>
        <dbReference type="ARBA" id="ARBA00022825"/>
    </source>
</evidence>
<dbReference type="EMBL" id="AP026866">
    <property type="protein sequence ID" value="BDS08112.1"/>
    <property type="molecule type" value="Genomic_DNA"/>
</dbReference>
<dbReference type="NCBIfam" id="TIGR00706">
    <property type="entry name" value="SppA_dom"/>
    <property type="match status" value="1"/>
</dbReference>
<name>A0AAT9FQ52_9BACT</name>
<dbReference type="GO" id="GO:0008236">
    <property type="term" value="F:serine-type peptidase activity"/>
    <property type="evidence" value="ECO:0007669"/>
    <property type="project" value="UniProtKB-KW"/>
</dbReference>
<evidence type="ECO:0000256" key="4">
    <source>
        <dbReference type="ARBA" id="ARBA00022801"/>
    </source>
</evidence>
<dbReference type="PANTHER" id="PTHR33209:SF1">
    <property type="entry name" value="PEPTIDASE S49 DOMAIN-CONTAINING PROTEIN"/>
    <property type="match status" value="1"/>
</dbReference>
<evidence type="ECO:0000256" key="3">
    <source>
        <dbReference type="ARBA" id="ARBA00022670"/>
    </source>
</evidence>
<keyword evidence="3" id="KW-0645">Protease</keyword>
<dbReference type="CDD" id="cd07023">
    <property type="entry name" value="S49_Sppa_N_C"/>
    <property type="match status" value="1"/>
</dbReference>
<dbReference type="InterPro" id="IPR002142">
    <property type="entry name" value="Peptidase_S49"/>
</dbReference>
<dbReference type="InterPro" id="IPR047217">
    <property type="entry name" value="S49_SppA_67K_type_N"/>
</dbReference>
<dbReference type="KEGG" id="osu:NT6N_31520"/>
<comment type="similarity">
    <text evidence="2">Belongs to the peptidase S49 family.</text>
</comment>
<evidence type="ECO:0000313" key="10">
    <source>
        <dbReference type="EMBL" id="BDS08112.1"/>
    </source>
</evidence>
<dbReference type="SUPFAM" id="SSF52096">
    <property type="entry name" value="ClpP/crotonase"/>
    <property type="match status" value="2"/>
</dbReference>
<proteinExistence type="inferred from homology"/>
<dbReference type="InterPro" id="IPR004634">
    <property type="entry name" value="Pept_S49_pIV"/>
</dbReference>
<feature type="domain" description="Peptidase S49" evidence="9">
    <location>
        <begin position="357"/>
        <end position="509"/>
    </location>
</feature>
<dbReference type="GO" id="GO:0006465">
    <property type="term" value="P:signal peptide processing"/>
    <property type="evidence" value="ECO:0007669"/>
    <property type="project" value="InterPro"/>
</dbReference>
<evidence type="ECO:0000259" key="9">
    <source>
        <dbReference type="Pfam" id="PF01343"/>
    </source>
</evidence>
<feature type="chain" id="PRO_5044006388" evidence="8">
    <location>
        <begin position="22"/>
        <end position="601"/>
    </location>
</feature>